<dbReference type="Proteomes" id="UP001241988">
    <property type="component" value="Unassembled WGS sequence"/>
</dbReference>
<accession>A0ABU0GW35</accession>
<protein>
    <submittedName>
        <fullName evidence="1">Uncharacterized protein</fullName>
    </submittedName>
</protein>
<evidence type="ECO:0000313" key="2">
    <source>
        <dbReference type="Proteomes" id="UP001241988"/>
    </source>
</evidence>
<dbReference type="EMBL" id="JAUSWB010000006">
    <property type="protein sequence ID" value="MDQ0429586.1"/>
    <property type="molecule type" value="Genomic_DNA"/>
</dbReference>
<keyword evidence="2" id="KW-1185">Reference proteome</keyword>
<name>A0ABU0GW35_9BACL</name>
<reference evidence="1 2" key="1">
    <citation type="submission" date="2023-07" db="EMBL/GenBank/DDBJ databases">
        <title>Genomic Encyclopedia of Type Strains, Phase IV (KMG-IV): sequencing the most valuable type-strain genomes for metagenomic binning, comparative biology and taxonomic classification.</title>
        <authorList>
            <person name="Goeker M."/>
        </authorList>
    </citation>
    <scope>NUCLEOTIDE SEQUENCE [LARGE SCALE GENOMIC DNA]</scope>
    <source>
        <strain evidence="1 2">DSM 16419</strain>
    </source>
</reference>
<organism evidence="1 2">
    <name type="scientific">Planomicrobium stackebrandtii</name>
    <dbReference type="NCBI Taxonomy" id="253160"/>
    <lineage>
        <taxon>Bacteria</taxon>
        <taxon>Bacillati</taxon>
        <taxon>Bacillota</taxon>
        <taxon>Bacilli</taxon>
        <taxon>Bacillales</taxon>
        <taxon>Caryophanaceae</taxon>
        <taxon>Planomicrobium</taxon>
    </lineage>
</organism>
<proteinExistence type="predicted"/>
<comment type="caution">
    <text evidence="1">The sequence shown here is derived from an EMBL/GenBank/DDBJ whole genome shotgun (WGS) entry which is preliminary data.</text>
</comment>
<sequence length="37" mass="4530">MDRITERDIQALMNQLDTLLEERMKEKYEYTKTAQSH</sequence>
<gene>
    <name evidence="1" type="ORF">QOZ98_002414</name>
</gene>
<evidence type="ECO:0000313" key="1">
    <source>
        <dbReference type="EMBL" id="MDQ0429586.1"/>
    </source>
</evidence>